<dbReference type="EMBL" id="JAGTJS010000007">
    <property type="protein sequence ID" value="KAH7264035.1"/>
    <property type="molecule type" value="Genomic_DNA"/>
</dbReference>
<gene>
    <name evidence="2" type="ORF">B0J15DRAFT_463948</name>
</gene>
<feature type="region of interest" description="Disordered" evidence="1">
    <location>
        <begin position="195"/>
        <end position="284"/>
    </location>
</feature>
<accession>A0A9P9HUW2</accession>
<evidence type="ECO:0000256" key="1">
    <source>
        <dbReference type="SAM" id="MobiDB-lite"/>
    </source>
</evidence>
<sequence length="444" mass="47845">MPWMPSNLFGSLSAASSARGDLPAWACSCRIVELNLADGAEKLVPGRSLVFDGDSGPRHWHMAYRPQDPFAHGRMDKQKTRLRLGRELAAGPCGFGSDQHHNFWDFQSLPVNDDANHDDERGLRRALGGWIDETGAFRHDSVIAVIVLKLAAAHDEYTRGGIALGTNGRPFRDGFTSRRCIDVSRCRWLVRGWRRMPGPARASPPKGKSETRARGEGALEGGSSGVATFVGGGKETCEGKPRPGQSQSRACKHALRPNEQEANQGKAGAAGAVPPSQRPPPSTVVPPQCLSTVCLALPAPSKTAHLPTSFSRRSAKVQALCPNRALSCSASASSRFRMHAGMMRKPNRSRVWHPHRVFLSSACLQGAAAIAPSSISATSGHQGRSKSPGPQARQPTLGEAKSQSPSPTKVWPMARKGETLTLLEQASFHPDKDSLSRPNKRHQT</sequence>
<reference evidence="2" key="1">
    <citation type="journal article" date="2021" name="Nat. Commun.">
        <title>Genetic determinants of endophytism in the Arabidopsis root mycobiome.</title>
        <authorList>
            <person name="Mesny F."/>
            <person name="Miyauchi S."/>
            <person name="Thiergart T."/>
            <person name="Pickel B."/>
            <person name="Atanasova L."/>
            <person name="Karlsson M."/>
            <person name="Huettel B."/>
            <person name="Barry K.W."/>
            <person name="Haridas S."/>
            <person name="Chen C."/>
            <person name="Bauer D."/>
            <person name="Andreopoulos W."/>
            <person name="Pangilinan J."/>
            <person name="LaButti K."/>
            <person name="Riley R."/>
            <person name="Lipzen A."/>
            <person name="Clum A."/>
            <person name="Drula E."/>
            <person name="Henrissat B."/>
            <person name="Kohler A."/>
            <person name="Grigoriev I.V."/>
            <person name="Martin F.M."/>
            <person name="Hacquard S."/>
        </authorList>
    </citation>
    <scope>NUCLEOTIDE SEQUENCE</scope>
    <source>
        <strain evidence="2">FSSC 5 MPI-SDFR-AT-0091</strain>
    </source>
</reference>
<proteinExistence type="predicted"/>
<keyword evidence="3" id="KW-1185">Reference proteome</keyword>
<organism evidence="2 3">
    <name type="scientific">Fusarium solani</name>
    <name type="common">Filamentous fungus</name>
    <dbReference type="NCBI Taxonomy" id="169388"/>
    <lineage>
        <taxon>Eukaryota</taxon>
        <taxon>Fungi</taxon>
        <taxon>Dikarya</taxon>
        <taxon>Ascomycota</taxon>
        <taxon>Pezizomycotina</taxon>
        <taxon>Sordariomycetes</taxon>
        <taxon>Hypocreomycetidae</taxon>
        <taxon>Hypocreales</taxon>
        <taxon>Nectriaceae</taxon>
        <taxon>Fusarium</taxon>
        <taxon>Fusarium solani species complex</taxon>
    </lineage>
</organism>
<evidence type="ECO:0000313" key="2">
    <source>
        <dbReference type="EMBL" id="KAH7264035.1"/>
    </source>
</evidence>
<protein>
    <submittedName>
        <fullName evidence="2">Uncharacterized protein</fullName>
    </submittedName>
</protein>
<evidence type="ECO:0000313" key="3">
    <source>
        <dbReference type="Proteomes" id="UP000736672"/>
    </source>
</evidence>
<feature type="compositionally biased region" description="Gly residues" evidence="1">
    <location>
        <begin position="218"/>
        <end position="234"/>
    </location>
</feature>
<feature type="compositionally biased region" description="Basic and acidic residues" evidence="1">
    <location>
        <begin position="207"/>
        <end position="217"/>
    </location>
</feature>
<dbReference type="Proteomes" id="UP000736672">
    <property type="component" value="Unassembled WGS sequence"/>
</dbReference>
<dbReference type="AlphaFoldDB" id="A0A9P9HUW2"/>
<comment type="caution">
    <text evidence="2">The sequence shown here is derived from an EMBL/GenBank/DDBJ whole genome shotgun (WGS) entry which is preliminary data.</text>
</comment>
<name>A0A9P9HUW2_FUSSL</name>
<feature type="region of interest" description="Disordered" evidence="1">
    <location>
        <begin position="374"/>
        <end position="444"/>
    </location>
</feature>